<dbReference type="Proteomes" id="UP001426770">
    <property type="component" value="Unassembled WGS sequence"/>
</dbReference>
<dbReference type="InterPro" id="IPR024520">
    <property type="entry name" value="DUF3558"/>
</dbReference>
<name>A0ABP9WHY4_9MICO</name>
<gene>
    <name evidence="2" type="ORF">Lsed01_01891</name>
</gene>
<evidence type="ECO:0000256" key="1">
    <source>
        <dbReference type="SAM" id="SignalP"/>
    </source>
</evidence>
<proteinExistence type="predicted"/>
<reference evidence="2 3" key="1">
    <citation type="submission" date="2024-02" db="EMBL/GenBank/DDBJ databases">
        <title>Lysinimicrobium sediminis NBRC 112286.</title>
        <authorList>
            <person name="Ichikawa N."/>
            <person name="Katano-Makiyama Y."/>
            <person name="Hidaka K."/>
        </authorList>
    </citation>
    <scope>NUCLEOTIDE SEQUENCE [LARGE SCALE GENOMIC DNA]</scope>
    <source>
        <strain evidence="2 3">NBRC 112286</strain>
    </source>
</reference>
<dbReference type="PROSITE" id="PS51257">
    <property type="entry name" value="PROKAR_LIPOPROTEIN"/>
    <property type="match status" value="1"/>
</dbReference>
<evidence type="ECO:0000313" key="3">
    <source>
        <dbReference type="Proteomes" id="UP001426770"/>
    </source>
</evidence>
<accession>A0ABP9WHY4</accession>
<dbReference type="Pfam" id="PF12079">
    <property type="entry name" value="DUF3558"/>
    <property type="match status" value="1"/>
</dbReference>
<protein>
    <recommendedName>
        <fullName evidence="4">DUF3558 domain-containing protein</fullName>
    </recommendedName>
</protein>
<keyword evidence="3" id="KW-1185">Reference proteome</keyword>
<comment type="caution">
    <text evidence="2">The sequence shown here is derived from an EMBL/GenBank/DDBJ whole genome shotgun (WGS) entry which is preliminary data.</text>
</comment>
<sequence>MFMSVRSTRLRTVALVAASVAVLAACTPAGGGLATTASPTPTASAEVVEAAPPGTPDPCAAVSAARLAEITGAEMAPGVFNSSLSNEGRNLCSWRPKDENISYPQITVEINWGFPDVEEHRELAAAAVGEVADSESEVEGATGVYFLPGNRTLGMGVGDYFVKVSYLHGTNGAMGARTIDVAREVAAYLN</sequence>
<evidence type="ECO:0000313" key="2">
    <source>
        <dbReference type="EMBL" id="GAA5519444.1"/>
    </source>
</evidence>
<evidence type="ECO:0008006" key="4">
    <source>
        <dbReference type="Google" id="ProtNLM"/>
    </source>
</evidence>
<keyword evidence="1" id="KW-0732">Signal</keyword>
<feature type="signal peptide" evidence="1">
    <location>
        <begin position="1"/>
        <end position="24"/>
    </location>
</feature>
<feature type="chain" id="PRO_5045237547" description="DUF3558 domain-containing protein" evidence="1">
    <location>
        <begin position="25"/>
        <end position="190"/>
    </location>
</feature>
<dbReference type="EMBL" id="BAABRR010000009">
    <property type="protein sequence ID" value="GAA5519444.1"/>
    <property type="molecule type" value="Genomic_DNA"/>
</dbReference>
<organism evidence="2 3">
    <name type="scientific">Demequina sediminis</name>
    <dbReference type="NCBI Taxonomy" id="1930058"/>
    <lineage>
        <taxon>Bacteria</taxon>
        <taxon>Bacillati</taxon>
        <taxon>Actinomycetota</taxon>
        <taxon>Actinomycetes</taxon>
        <taxon>Micrococcales</taxon>
        <taxon>Demequinaceae</taxon>
        <taxon>Demequina</taxon>
    </lineage>
</organism>